<dbReference type="Gene3D" id="3.30.30.80">
    <property type="entry name" value="probable RNA-binding protein from clostridium symbiosum atcc 14940"/>
    <property type="match status" value="1"/>
</dbReference>
<dbReference type="InterPro" id="IPR015946">
    <property type="entry name" value="KH_dom-like_a/b"/>
</dbReference>
<feature type="compositionally biased region" description="Low complexity" evidence="7">
    <location>
        <begin position="103"/>
        <end position="112"/>
    </location>
</feature>
<evidence type="ECO:0000256" key="3">
    <source>
        <dbReference type="ARBA" id="ARBA00022960"/>
    </source>
</evidence>
<dbReference type="GO" id="GO:0009252">
    <property type="term" value="P:peptidoglycan biosynthetic process"/>
    <property type="evidence" value="ECO:0007669"/>
    <property type="project" value="UniProtKB-UniRule"/>
</dbReference>
<dbReference type="Proteomes" id="UP000257076">
    <property type="component" value="Unassembled WGS sequence"/>
</dbReference>
<dbReference type="Gene3D" id="3.30.300.20">
    <property type="match status" value="1"/>
</dbReference>
<feature type="compositionally biased region" description="Acidic residues" evidence="7">
    <location>
        <begin position="118"/>
        <end position="127"/>
    </location>
</feature>
<evidence type="ECO:0000313" key="10">
    <source>
        <dbReference type="Proteomes" id="UP000257076"/>
    </source>
</evidence>
<evidence type="ECO:0000256" key="1">
    <source>
        <dbReference type="ARBA" id="ARBA00022490"/>
    </source>
</evidence>
<dbReference type="InterPro" id="IPR032782">
    <property type="entry name" value="KhpB_N"/>
</dbReference>
<dbReference type="HAMAP" id="MF_00867">
    <property type="entry name" value="KhpB"/>
    <property type="match status" value="1"/>
</dbReference>
<dbReference type="Pfam" id="PF01424">
    <property type="entry name" value="R3H"/>
    <property type="match status" value="1"/>
</dbReference>
<protein>
    <recommendedName>
        <fullName evidence="6">RNA-binding protein KhpB</fullName>
    </recommendedName>
    <alternativeName>
        <fullName evidence="6">RNA-binding protein EloR</fullName>
    </alternativeName>
</protein>
<dbReference type="PANTHER" id="PTHR35800">
    <property type="entry name" value="PROTEIN JAG"/>
    <property type="match status" value="1"/>
</dbReference>
<evidence type="ECO:0000256" key="6">
    <source>
        <dbReference type="HAMAP-Rule" id="MF_00867"/>
    </source>
</evidence>
<comment type="function">
    <text evidence="6">A probable RNA chaperone. Forms a complex with KhpA which binds to cellular RNA and controls its expression. Plays a role in peptidoglycan (PG) homeostasis and cell length regulation.</text>
</comment>
<dbReference type="InterPro" id="IPR001374">
    <property type="entry name" value="R3H_dom"/>
</dbReference>
<dbReference type="EMBL" id="QUMW01000013">
    <property type="protein sequence ID" value="REG23409.1"/>
    <property type="molecule type" value="Genomic_DNA"/>
</dbReference>
<feature type="domain" description="R3H" evidence="8">
    <location>
        <begin position="215"/>
        <end position="280"/>
    </location>
</feature>
<dbReference type="GO" id="GO:0005737">
    <property type="term" value="C:cytoplasm"/>
    <property type="evidence" value="ECO:0007669"/>
    <property type="project" value="UniProtKB-SubCell"/>
</dbReference>
<dbReference type="OrthoDB" id="9794483at2"/>
<accession>A0A3E0AUL2</accession>
<dbReference type="GO" id="GO:0071555">
    <property type="term" value="P:cell wall organization"/>
    <property type="evidence" value="ECO:0007669"/>
    <property type="project" value="UniProtKB-KW"/>
</dbReference>
<evidence type="ECO:0000256" key="2">
    <source>
        <dbReference type="ARBA" id="ARBA00022884"/>
    </source>
</evidence>
<dbReference type="Pfam" id="PF14804">
    <property type="entry name" value="Jag_N"/>
    <property type="match status" value="1"/>
</dbReference>
<dbReference type="SUPFAM" id="SSF82708">
    <property type="entry name" value="R3H domain"/>
    <property type="match status" value="1"/>
</dbReference>
<comment type="subcellular location">
    <subcellularLocation>
        <location evidence="6">Cytoplasm</location>
    </subcellularLocation>
</comment>
<dbReference type="InterPro" id="IPR038008">
    <property type="entry name" value="Jag_KH"/>
</dbReference>
<dbReference type="CDD" id="cd02644">
    <property type="entry name" value="R3H_jag"/>
    <property type="match status" value="1"/>
</dbReference>
<dbReference type="Pfam" id="PF13083">
    <property type="entry name" value="KH_KhpA-B"/>
    <property type="match status" value="1"/>
</dbReference>
<dbReference type="SMART" id="SM01245">
    <property type="entry name" value="Jag_N"/>
    <property type="match status" value="1"/>
</dbReference>
<feature type="region of interest" description="Disordered" evidence="7">
    <location>
        <begin position="73"/>
        <end position="131"/>
    </location>
</feature>
<evidence type="ECO:0000259" key="8">
    <source>
        <dbReference type="PROSITE" id="PS51061"/>
    </source>
</evidence>
<dbReference type="PROSITE" id="PS51061">
    <property type="entry name" value="R3H"/>
    <property type="match status" value="1"/>
</dbReference>
<dbReference type="InterPro" id="IPR039247">
    <property type="entry name" value="KhpB"/>
</dbReference>
<dbReference type="Gene3D" id="3.30.1370.50">
    <property type="entry name" value="R3H-like domain"/>
    <property type="match status" value="1"/>
</dbReference>
<keyword evidence="4 6" id="KW-0143">Chaperone</keyword>
<gene>
    <name evidence="6" type="primary">khpB</name>
    <name evidence="6" type="synonym">eloR</name>
    <name evidence="9" type="ORF">DFR63_1781</name>
</gene>
<proteinExistence type="inferred from homology"/>
<comment type="domain">
    <text evidence="6">Has an N-terminal Jag-N domain and 2 RNA-binding domains (KH and R3H).</text>
</comment>
<dbReference type="InterPro" id="IPR038247">
    <property type="entry name" value="Jag_N_dom_sf"/>
</dbReference>
<dbReference type="InterPro" id="IPR036867">
    <property type="entry name" value="R3H_dom_sf"/>
</dbReference>
<dbReference type="InterPro" id="IPR034079">
    <property type="entry name" value="R3H_KhpB"/>
</dbReference>
<dbReference type="GO" id="GO:0003723">
    <property type="term" value="F:RNA binding"/>
    <property type="evidence" value="ECO:0007669"/>
    <property type="project" value="UniProtKB-UniRule"/>
</dbReference>
<dbReference type="PANTHER" id="PTHR35800:SF1">
    <property type="entry name" value="RNA-BINDING PROTEIN KHPB"/>
    <property type="match status" value="1"/>
</dbReference>
<sequence>MYRIYTEKTVDDAVAKGLDELGVTEDDIKIEVIDSGSGGFLGFGRRDAEVKLTIINPELKTYGSIDAMLEQQSRKVQRQLEEAEEPANPEPAITEKMPERAEAPNQENPAAEFRPETEDGAEDEETLYESSVNSAADDTAAYISSVVREMNIPNDIEVSVKNTTVTIEFHAELAAKIIGKRGQTLNALQELAQNYFNTIYKSYGTVVLDVENYRAKRRETLESLAINMSKKAMRTGESVKMEPMPSFERKIMHHVLSRVKHIDTYSEGREPNRYVVITKK</sequence>
<dbReference type="GO" id="GO:0008360">
    <property type="term" value="P:regulation of cell shape"/>
    <property type="evidence" value="ECO:0007669"/>
    <property type="project" value="UniProtKB-KW"/>
</dbReference>
<name>A0A3E0AUL2_9STAP</name>
<comment type="caution">
    <text evidence="6">Lacks conserved residue(s) required for the propagation of feature annotation.</text>
</comment>
<reference evidence="9 10" key="1">
    <citation type="submission" date="2018-08" db="EMBL/GenBank/DDBJ databases">
        <title>Genomic Encyclopedia of Type Strains, Phase IV (KMG-IV): sequencing the most valuable type-strain genomes for metagenomic binning, comparative biology and taxonomic classification.</title>
        <authorList>
            <person name="Goeker M."/>
        </authorList>
    </citation>
    <scope>NUCLEOTIDE SEQUENCE [LARGE SCALE GENOMIC DNA]</scope>
    <source>
        <strain evidence="9 10">DSM 17274</strain>
    </source>
</reference>
<dbReference type="NCBIfam" id="NF041568">
    <property type="entry name" value="Jag_EloR"/>
    <property type="match status" value="1"/>
</dbReference>
<evidence type="ECO:0000313" key="9">
    <source>
        <dbReference type="EMBL" id="REG23409.1"/>
    </source>
</evidence>
<evidence type="ECO:0000256" key="4">
    <source>
        <dbReference type="ARBA" id="ARBA00023186"/>
    </source>
</evidence>
<keyword evidence="2 6" id="KW-0694">RNA-binding</keyword>
<keyword evidence="10" id="KW-1185">Reference proteome</keyword>
<keyword evidence="5 6" id="KW-0961">Cell wall biogenesis/degradation</keyword>
<comment type="subunit">
    <text evidence="6">Forms a complex with KhpA.</text>
</comment>
<dbReference type="RefSeq" id="WP_115885569.1">
    <property type="nucleotide sequence ID" value="NZ_CBCSHX010000004.1"/>
</dbReference>
<comment type="caution">
    <text evidence="9">The sequence shown here is derived from an EMBL/GenBank/DDBJ whole genome shotgun (WGS) entry which is preliminary data.</text>
</comment>
<organism evidence="9 10">
    <name type="scientific">Jeotgalicoccus halotolerans</name>
    <dbReference type="NCBI Taxonomy" id="157227"/>
    <lineage>
        <taxon>Bacteria</taxon>
        <taxon>Bacillati</taxon>
        <taxon>Bacillota</taxon>
        <taxon>Bacilli</taxon>
        <taxon>Bacillales</taxon>
        <taxon>Staphylococcaceae</taxon>
        <taxon>Jeotgalicoccus</taxon>
    </lineage>
</organism>
<dbReference type="CDD" id="cd02414">
    <property type="entry name" value="KH-II_Jag"/>
    <property type="match status" value="1"/>
</dbReference>
<dbReference type="SMART" id="SM00393">
    <property type="entry name" value="R3H"/>
    <property type="match status" value="1"/>
</dbReference>
<dbReference type="AlphaFoldDB" id="A0A3E0AUL2"/>
<evidence type="ECO:0000256" key="7">
    <source>
        <dbReference type="SAM" id="MobiDB-lite"/>
    </source>
</evidence>
<comment type="similarity">
    <text evidence="6">Belongs to the KhpB RNA-binding protein family.</text>
</comment>
<keyword evidence="1 6" id="KW-0963">Cytoplasm</keyword>
<keyword evidence="3 6" id="KW-0133">Cell shape</keyword>
<evidence type="ECO:0000256" key="5">
    <source>
        <dbReference type="ARBA" id="ARBA00023316"/>
    </source>
</evidence>